<reference evidence="3" key="1">
    <citation type="journal article" date="2013" name="Proc. Natl. Acad. Sci. U.S.A.">
        <title>Genome structure and metabolic features in the red seaweed Chondrus crispus shed light on evolution of the Archaeplastida.</title>
        <authorList>
            <person name="Collen J."/>
            <person name="Porcel B."/>
            <person name="Carre W."/>
            <person name="Ball S.G."/>
            <person name="Chaparro C."/>
            <person name="Tonon T."/>
            <person name="Barbeyron T."/>
            <person name="Michel G."/>
            <person name="Noel B."/>
            <person name="Valentin K."/>
            <person name="Elias M."/>
            <person name="Artiguenave F."/>
            <person name="Arun A."/>
            <person name="Aury J.M."/>
            <person name="Barbosa-Neto J.F."/>
            <person name="Bothwell J.H."/>
            <person name="Bouget F.Y."/>
            <person name="Brillet L."/>
            <person name="Cabello-Hurtado F."/>
            <person name="Capella-Gutierrez S."/>
            <person name="Charrier B."/>
            <person name="Cladiere L."/>
            <person name="Cock J.M."/>
            <person name="Coelho S.M."/>
            <person name="Colleoni C."/>
            <person name="Czjzek M."/>
            <person name="Da Silva C."/>
            <person name="Delage L."/>
            <person name="Denoeud F."/>
            <person name="Deschamps P."/>
            <person name="Dittami S.M."/>
            <person name="Gabaldon T."/>
            <person name="Gachon C.M."/>
            <person name="Groisillier A."/>
            <person name="Herve C."/>
            <person name="Jabbari K."/>
            <person name="Katinka M."/>
            <person name="Kloareg B."/>
            <person name="Kowalczyk N."/>
            <person name="Labadie K."/>
            <person name="Leblanc C."/>
            <person name="Lopez P.J."/>
            <person name="McLachlan D.H."/>
            <person name="Meslet-Cladiere L."/>
            <person name="Moustafa A."/>
            <person name="Nehr Z."/>
            <person name="Nyvall Collen P."/>
            <person name="Panaud O."/>
            <person name="Partensky F."/>
            <person name="Poulain J."/>
            <person name="Rensing S.A."/>
            <person name="Rousvoal S."/>
            <person name="Samson G."/>
            <person name="Symeonidi A."/>
            <person name="Weissenbach J."/>
            <person name="Zambounis A."/>
            <person name="Wincker P."/>
            <person name="Boyen C."/>
        </authorList>
    </citation>
    <scope>NUCLEOTIDE SEQUENCE [LARGE SCALE GENOMIC DNA]</scope>
    <source>
        <strain evidence="3">cv. Stackhouse</strain>
    </source>
</reference>
<dbReference type="GO" id="GO:0004252">
    <property type="term" value="F:serine-type endopeptidase activity"/>
    <property type="evidence" value="ECO:0007669"/>
    <property type="project" value="InterPro"/>
</dbReference>
<sequence>MGVVSFGVKCARPGFPTVYTRVSAFRRWLKNTGAVFFTSAGVEGNTNCQAGQFLFTFREGIKFCKNCPPNQFSAGGSVTKCENCPAGFLRNRADGRTCNCSTAGKGQIGGMCKRCPPGQFSPAGDSTCKQCPPGTFASSPGSKECKQCPKTFFAPTAGSADCKICTSGKTVTAKGTKCV</sequence>
<dbReference type="Gene3D" id="2.10.50.10">
    <property type="entry name" value="Tumor Necrosis Factor Receptor, subunit A, domain 2"/>
    <property type="match status" value="2"/>
</dbReference>
<evidence type="ECO:0000313" key="2">
    <source>
        <dbReference type="EMBL" id="CDF35333.1"/>
    </source>
</evidence>
<dbReference type="GeneID" id="17322871"/>
<dbReference type="Proteomes" id="UP000012073">
    <property type="component" value="Unassembled WGS sequence"/>
</dbReference>
<gene>
    <name evidence="2" type="ORF">CHC_T00003899001</name>
</gene>
<dbReference type="InterPro" id="IPR001254">
    <property type="entry name" value="Trypsin_dom"/>
</dbReference>
<evidence type="ECO:0000313" key="3">
    <source>
        <dbReference type="Proteomes" id="UP000012073"/>
    </source>
</evidence>
<dbReference type="Gramene" id="CDF35333">
    <property type="protein sequence ID" value="CDF35333"/>
    <property type="gene ID" value="CHC_T00003899001"/>
</dbReference>
<dbReference type="PANTHER" id="PTHR46967">
    <property type="entry name" value="INSULIN-LIKE GROWTH FACTOR BINDING PROTEIN,N-TERMINAL"/>
    <property type="match status" value="1"/>
</dbReference>
<dbReference type="SUPFAM" id="SSF50494">
    <property type="entry name" value="Trypsin-like serine proteases"/>
    <property type="match status" value="1"/>
</dbReference>
<evidence type="ECO:0000259" key="1">
    <source>
        <dbReference type="Pfam" id="PF00089"/>
    </source>
</evidence>
<dbReference type="EMBL" id="HG001728">
    <property type="protein sequence ID" value="CDF35333.1"/>
    <property type="molecule type" value="Genomic_DNA"/>
</dbReference>
<proteinExistence type="predicted"/>
<dbReference type="InterPro" id="IPR009003">
    <property type="entry name" value="Peptidase_S1_PA"/>
</dbReference>
<dbReference type="GO" id="GO:0006508">
    <property type="term" value="P:proteolysis"/>
    <property type="evidence" value="ECO:0007669"/>
    <property type="project" value="InterPro"/>
</dbReference>
<dbReference type="RefSeq" id="XP_005715152.1">
    <property type="nucleotide sequence ID" value="XM_005715095.1"/>
</dbReference>
<dbReference type="KEGG" id="ccp:CHC_T00003899001"/>
<dbReference type="AlphaFoldDB" id="R7QC05"/>
<feature type="domain" description="Peptidase S1" evidence="1">
    <location>
        <begin position="1"/>
        <end position="29"/>
    </location>
</feature>
<dbReference type="PANTHER" id="PTHR46967:SF2">
    <property type="entry name" value="SUSHI, VON WILLEBRAND FACTOR TYPE A, EGF AND PENTRAXIN DOMAIN-CONTAINING PROTEIN 1-LIKE"/>
    <property type="match status" value="1"/>
</dbReference>
<protein>
    <recommendedName>
        <fullName evidence="1">Peptidase S1 domain-containing protein</fullName>
    </recommendedName>
</protein>
<dbReference type="InterPro" id="IPR043504">
    <property type="entry name" value="Peptidase_S1_PA_chymotrypsin"/>
</dbReference>
<name>R7QC05_CHOCR</name>
<keyword evidence="3" id="KW-1185">Reference proteome</keyword>
<dbReference type="SMART" id="SM01411">
    <property type="entry name" value="Ephrin_rec_like"/>
    <property type="match status" value="2"/>
</dbReference>
<dbReference type="PhylomeDB" id="R7QC05"/>
<organism evidence="2 3">
    <name type="scientific">Chondrus crispus</name>
    <name type="common">Carrageen Irish moss</name>
    <name type="synonym">Polymorpha crispa</name>
    <dbReference type="NCBI Taxonomy" id="2769"/>
    <lineage>
        <taxon>Eukaryota</taxon>
        <taxon>Rhodophyta</taxon>
        <taxon>Florideophyceae</taxon>
        <taxon>Rhodymeniophycidae</taxon>
        <taxon>Gigartinales</taxon>
        <taxon>Gigartinaceae</taxon>
        <taxon>Chondrus</taxon>
    </lineage>
</organism>
<accession>R7QC05</accession>
<dbReference type="Pfam" id="PF00089">
    <property type="entry name" value="Trypsin"/>
    <property type="match status" value="1"/>
</dbReference>
<dbReference type="SUPFAM" id="SSF57184">
    <property type="entry name" value="Growth factor receptor domain"/>
    <property type="match status" value="1"/>
</dbReference>
<dbReference type="OrthoDB" id="10002959at2759"/>
<dbReference type="InterPro" id="IPR009030">
    <property type="entry name" value="Growth_fac_rcpt_cys_sf"/>
</dbReference>
<dbReference type="Gene3D" id="2.40.10.10">
    <property type="entry name" value="Trypsin-like serine proteases"/>
    <property type="match status" value="1"/>
</dbReference>
<dbReference type="OMA" id="HITCANG"/>